<evidence type="ECO:0000256" key="2">
    <source>
        <dbReference type="ARBA" id="ARBA00022737"/>
    </source>
</evidence>
<dbReference type="EMBL" id="JAWDJX010000002">
    <property type="protein sequence ID" value="KAK3057766.1"/>
    <property type="molecule type" value="Genomic_DNA"/>
</dbReference>
<dbReference type="SUPFAM" id="SSF57667">
    <property type="entry name" value="beta-beta-alpha zinc fingers"/>
    <property type="match status" value="4"/>
</dbReference>
<protein>
    <recommendedName>
        <fullName evidence="7">C2H2-type domain-containing protein</fullName>
    </recommendedName>
</protein>
<feature type="domain" description="C2H2-type" evidence="7">
    <location>
        <begin position="124"/>
        <end position="163"/>
    </location>
</feature>
<dbReference type="InterPro" id="IPR013087">
    <property type="entry name" value="Znf_C2H2_type"/>
</dbReference>
<dbReference type="Gene3D" id="3.30.160.60">
    <property type="entry name" value="Classic Zinc Finger"/>
    <property type="match status" value="5"/>
</dbReference>
<dbReference type="Proteomes" id="UP001271007">
    <property type="component" value="Unassembled WGS sequence"/>
</dbReference>
<dbReference type="InterPro" id="IPR036236">
    <property type="entry name" value="Znf_C2H2_sf"/>
</dbReference>
<dbReference type="SMART" id="SM00355">
    <property type="entry name" value="ZnF_C2H2"/>
    <property type="match status" value="10"/>
</dbReference>
<gene>
    <name evidence="8" type="ORF">LTR09_000841</name>
</gene>
<feature type="domain" description="C2H2-type" evidence="7">
    <location>
        <begin position="63"/>
        <end position="92"/>
    </location>
</feature>
<dbReference type="Pfam" id="PF00096">
    <property type="entry name" value="zf-C2H2"/>
    <property type="match status" value="6"/>
</dbReference>
<dbReference type="GO" id="GO:0005634">
    <property type="term" value="C:nucleus"/>
    <property type="evidence" value="ECO:0007669"/>
    <property type="project" value="TreeGrafter"/>
</dbReference>
<feature type="domain" description="C2H2-type" evidence="7">
    <location>
        <begin position="164"/>
        <end position="192"/>
    </location>
</feature>
<feature type="compositionally biased region" description="Polar residues" evidence="6">
    <location>
        <begin position="26"/>
        <end position="35"/>
    </location>
</feature>
<dbReference type="PROSITE" id="PS00028">
    <property type="entry name" value="ZINC_FINGER_C2H2_1"/>
    <property type="match status" value="5"/>
</dbReference>
<evidence type="ECO:0000256" key="5">
    <source>
        <dbReference type="PROSITE-ProRule" id="PRU00042"/>
    </source>
</evidence>
<feature type="domain" description="C2H2-type" evidence="7">
    <location>
        <begin position="93"/>
        <end position="123"/>
    </location>
</feature>
<dbReference type="GO" id="GO:0000978">
    <property type="term" value="F:RNA polymerase II cis-regulatory region sequence-specific DNA binding"/>
    <property type="evidence" value="ECO:0007669"/>
    <property type="project" value="TreeGrafter"/>
</dbReference>
<keyword evidence="1" id="KW-0479">Metal-binding</keyword>
<name>A0AAJ0GHP8_9PEZI</name>
<sequence length="552" mass="61985">MGKKRAAEGAGGLLAKKVRYDDGSPAATTNPSTPHSPVFTDANASIADTTLTSQSASRRPKNYICTDDGCGKAFDRPVRLEAHVRTHTNERPFACEEEDCDKAFFKSEHLKAHVQNKHSNSADHICGYVVRTTEDGQKQECGKAFTTSSRLKRHMAMHEKLEEFRCTECGETFRKMDTLQRHIKKDHLDELPFVCTHSMTQFTAEGEEIEEECGEAFPTISKLKSHENREHTGDRYFCDVCHPPWSSAAAEGDPDATMAGFDRPGFRTFAELQVHNKEVHPPMCSICGKTCVSSRDLTAHMDIEHNTTLGDRKQRYPCTHPDCDRSFTKKGNLSVHIQSVHAKLKPFVCGQFDLLGDQYSRERVPGWTGNNGCGSSFTSKASLEGHVRTQHLDLLPLRKPAREKKGTRGKKAKAEMADFVDSPMELDQPDESGPMRNDALSQLTGHAYAEYRPIACLDSSCTVRFLREYDLQLHMRTKHGWAELDHEDHAFAQNVRFWIGGDNGYPGDEDMFQSTEMGYQGPHEHRAGDHEPFGGPPMFEEEDMMMVDPALL</sequence>
<keyword evidence="4" id="KW-0862">Zinc</keyword>
<evidence type="ECO:0000256" key="6">
    <source>
        <dbReference type="SAM" id="MobiDB-lite"/>
    </source>
</evidence>
<accession>A0AAJ0GHP8</accession>
<evidence type="ECO:0000256" key="1">
    <source>
        <dbReference type="ARBA" id="ARBA00022723"/>
    </source>
</evidence>
<dbReference type="GO" id="GO:0045944">
    <property type="term" value="P:positive regulation of transcription by RNA polymerase II"/>
    <property type="evidence" value="ECO:0007669"/>
    <property type="project" value="UniProtKB-ARBA"/>
</dbReference>
<proteinExistence type="predicted"/>
<dbReference type="InterPro" id="IPR050329">
    <property type="entry name" value="GLI_C2H2-zinc-finger"/>
</dbReference>
<keyword evidence="3 5" id="KW-0863">Zinc-finger</keyword>
<dbReference type="AlphaFoldDB" id="A0AAJ0GHP8"/>
<evidence type="ECO:0000256" key="4">
    <source>
        <dbReference type="ARBA" id="ARBA00022833"/>
    </source>
</evidence>
<dbReference type="PANTHER" id="PTHR19818">
    <property type="entry name" value="ZINC FINGER PROTEIN ZIC AND GLI"/>
    <property type="match status" value="1"/>
</dbReference>
<keyword evidence="2" id="KW-0677">Repeat</keyword>
<organism evidence="8 9">
    <name type="scientific">Extremus antarcticus</name>
    <dbReference type="NCBI Taxonomy" id="702011"/>
    <lineage>
        <taxon>Eukaryota</taxon>
        <taxon>Fungi</taxon>
        <taxon>Dikarya</taxon>
        <taxon>Ascomycota</taxon>
        <taxon>Pezizomycotina</taxon>
        <taxon>Dothideomycetes</taxon>
        <taxon>Dothideomycetidae</taxon>
        <taxon>Mycosphaerellales</taxon>
        <taxon>Extremaceae</taxon>
        <taxon>Extremus</taxon>
    </lineage>
</organism>
<evidence type="ECO:0000313" key="8">
    <source>
        <dbReference type="EMBL" id="KAK3057766.1"/>
    </source>
</evidence>
<dbReference type="GO" id="GO:0000981">
    <property type="term" value="F:DNA-binding transcription factor activity, RNA polymerase II-specific"/>
    <property type="evidence" value="ECO:0007669"/>
    <property type="project" value="UniProtKB-ARBA"/>
</dbReference>
<feature type="region of interest" description="Disordered" evidence="6">
    <location>
        <begin position="1"/>
        <end position="40"/>
    </location>
</feature>
<feature type="domain" description="C2H2-type" evidence="7">
    <location>
        <begin position="193"/>
        <end position="236"/>
    </location>
</feature>
<reference evidence="8" key="1">
    <citation type="submission" date="2023-04" db="EMBL/GenBank/DDBJ databases">
        <title>Black Yeasts Isolated from many extreme environments.</title>
        <authorList>
            <person name="Coleine C."/>
            <person name="Stajich J.E."/>
            <person name="Selbmann L."/>
        </authorList>
    </citation>
    <scope>NUCLEOTIDE SEQUENCE</scope>
    <source>
        <strain evidence="8">CCFEE 5312</strain>
    </source>
</reference>
<dbReference type="FunFam" id="3.30.160.60:FF:000072">
    <property type="entry name" value="zinc finger protein 143 isoform X1"/>
    <property type="match status" value="1"/>
</dbReference>
<dbReference type="GO" id="GO:0008270">
    <property type="term" value="F:zinc ion binding"/>
    <property type="evidence" value="ECO:0007669"/>
    <property type="project" value="UniProtKB-KW"/>
</dbReference>
<keyword evidence="9" id="KW-1185">Reference proteome</keyword>
<dbReference type="PROSITE" id="PS50157">
    <property type="entry name" value="ZINC_FINGER_C2H2_2"/>
    <property type="match status" value="6"/>
</dbReference>
<evidence type="ECO:0000259" key="7">
    <source>
        <dbReference type="PROSITE" id="PS50157"/>
    </source>
</evidence>
<evidence type="ECO:0000313" key="9">
    <source>
        <dbReference type="Proteomes" id="UP001271007"/>
    </source>
</evidence>
<dbReference type="PANTHER" id="PTHR19818:SF139">
    <property type="entry name" value="PAIR-RULE PROTEIN ODD-PAIRED"/>
    <property type="match status" value="1"/>
</dbReference>
<evidence type="ECO:0000256" key="3">
    <source>
        <dbReference type="ARBA" id="ARBA00022771"/>
    </source>
</evidence>
<feature type="domain" description="C2H2-type" evidence="7">
    <location>
        <begin position="316"/>
        <end position="346"/>
    </location>
</feature>
<comment type="caution">
    <text evidence="8">The sequence shown here is derived from an EMBL/GenBank/DDBJ whole genome shotgun (WGS) entry which is preliminary data.</text>
</comment>